<dbReference type="AlphaFoldDB" id="A0AAE0EZ26"/>
<dbReference type="GO" id="GO:0005930">
    <property type="term" value="C:axoneme"/>
    <property type="evidence" value="ECO:0007669"/>
    <property type="project" value="TreeGrafter"/>
</dbReference>
<name>A0AAE0EZ26_9CHLO</name>
<evidence type="ECO:0000313" key="4">
    <source>
        <dbReference type="Proteomes" id="UP001190700"/>
    </source>
</evidence>
<keyword evidence="4" id="KW-1185">Reference proteome</keyword>
<dbReference type="SUPFAM" id="SSF47576">
    <property type="entry name" value="Calponin-homology domain, CH-domain"/>
    <property type="match status" value="1"/>
</dbReference>
<dbReference type="InterPro" id="IPR036872">
    <property type="entry name" value="CH_dom_sf"/>
</dbReference>
<evidence type="ECO:0000259" key="2">
    <source>
        <dbReference type="PROSITE" id="PS50021"/>
    </source>
</evidence>
<dbReference type="Pfam" id="PF06294">
    <property type="entry name" value="CH_2"/>
    <property type="match status" value="1"/>
</dbReference>
<evidence type="ECO:0000313" key="3">
    <source>
        <dbReference type="EMBL" id="KAK3245467.1"/>
    </source>
</evidence>
<gene>
    <name evidence="3" type="ORF">CYMTET_44963</name>
</gene>
<feature type="domain" description="Calponin-homology (CH)" evidence="2">
    <location>
        <begin position="10"/>
        <end position="114"/>
    </location>
</feature>
<reference evidence="3 4" key="1">
    <citation type="journal article" date="2015" name="Genome Biol. Evol.">
        <title>Comparative Genomics of a Bacterivorous Green Alga Reveals Evolutionary Causalities and Consequences of Phago-Mixotrophic Mode of Nutrition.</title>
        <authorList>
            <person name="Burns J.A."/>
            <person name="Paasch A."/>
            <person name="Narechania A."/>
            <person name="Kim E."/>
        </authorList>
    </citation>
    <scope>NUCLEOTIDE SEQUENCE [LARGE SCALE GENOMIC DNA]</scope>
    <source>
        <strain evidence="3 4">PLY_AMNH</strain>
    </source>
</reference>
<dbReference type="InterPro" id="IPR010441">
    <property type="entry name" value="CH_2"/>
</dbReference>
<dbReference type="PANTHER" id="PTHR12509:SF8">
    <property type="entry name" value="SPERMATOGENESIS-ASSOCIATED PROTEIN 4"/>
    <property type="match status" value="1"/>
</dbReference>
<dbReference type="EMBL" id="LGRX02030610">
    <property type="protein sequence ID" value="KAK3245467.1"/>
    <property type="molecule type" value="Genomic_DNA"/>
</dbReference>
<dbReference type="PANTHER" id="PTHR12509">
    <property type="entry name" value="SPERMATOGENESIS-ASSOCIATED 4-RELATED"/>
    <property type="match status" value="1"/>
</dbReference>
<dbReference type="InterPro" id="IPR052111">
    <property type="entry name" value="Spermatogenesis_Ciliary_MAP"/>
</dbReference>
<evidence type="ECO:0000256" key="1">
    <source>
        <dbReference type="SAM" id="MobiDB-lite"/>
    </source>
</evidence>
<dbReference type="PROSITE" id="PS50021">
    <property type="entry name" value="CH"/>
    <property type="match status" value="1"/>
</dbReference>
<accession>A0AAE0EZ26</accession>
<proteinExistence type="predicted"/>
<protein>
    <recommendedName>
        <fullName evidence="2">Calponin-homology (CH) domain-containing protein</fullName>
    </recommendedName>
</protein>
<feature type="region of interest" description="Disordered" evidence="1">
    <location>
        <begin position="156"/>
        <end position="196"/>
    </location>
</feature>
<comment type="caution">
    <text evidence="3">The sequence shown here is derived from an EMBL/GenBank/DDBJ whole genome shotgun (WGS) entry which is preliminary data.</text>
</comment>
<dbReference type="Gene3D" id="1.10.418.10">
    <property type="entry name" value="Calponin-like domain"/>
    <property type="match status" value="1"/>
</dbReference>
<dbReference type="Proteomes" id="UP001190700">
    <property type="component" value="Unassembled WGS sequence"/>
</dbReference>
<dbReference type="InterPro" id="IPR001715">
    <property type="entry name" value="CH_dom"/>
</dbReference>
<sequence>MQASSEPAAPTLNREVIRWLQSLDLSHSVRNIRRDAANGFLVAEICSRYFPHDINMHSYDNGASTTTKCDNWGQLQKFFRKRGLPIPPSYIEGAITAKQGAAVALMELFFEMFTRKSVQKAPELGIDSQDLGGNTVYPTSAVVSLPILPPTGVPAATPGSKPLSKAAPPPPTVAFGQVSKSAHGDPATIRQKLAGN</sequence>
<organism evidence="3 4">
    <name type="scientific">Cymbomonas tetramitiformis</name>
    <dbReference type="NCBI Taxonomy" id="36881"/>
    <lineage>
        <taxon>Eukaryota</taxon>
        <taxon>Viridiplantae</taxon>
        <taxon>Chlorophyta</taxon>
        <taxon>Pyramimonadophyceae</taxon>
        <taxon>Pyramimonadales</taxon>
        <taxon>Pyramimonadaceae</taxon>
        <taxon>Cymbomonas</taxon>
    </lineage>
</organism>
<dbReference type="GO" id="GO:0008017">
    <property type="term" value="F:microtubule binding"/>
    <property type="evidence" value="ECO:0007669"/>
    <property type="project" value="TreeGrafter"/>
</dbReference>
<dbReference type="GO" id="GO:0051493">
    <property type="term" value="P:regulation of cytoskeleton organization"/>
    <property type="evidence" value="ECO:0007669"/>
    <property type="project" value="TreeGrafter"/>
</dbReference>